<organism evidence="1 2">
    <name type="scientific">Halocynthiibacter styelae</name>
    <dbReference type="NCBI Taxonomy" id="2761955"/>
    <lineage>
        <taxon>Bacteria</taxon>
        <taxon>Pseudomonadati</taxon>
        <taxon>Pseudomonadota</taxon>
        <taxon>Alphaproteobacteria</taxon>
        <taxon>Rhodobacterales</taxon>
        <taxon>Paracoccaceae</taxon>
        <taxon>Halocynthiibacter</taxon>
    </lineage>
</organism>
<evidence type="ECO:0000313" key="1">
    <source>
        <dbReference type="EMBL" id="MBI1494377.1"/>
    </source>
</evidence>
<gene>
    <name evidence="1" type="ORF">H1D41_12075</name>
</gene>
<name>A0A8J7LWH2_9RHOB</name>
<sequence length="119" mass="13761">MTYTHENFTMSFREAMDLGIDYRDYDKVDRLPQGILLTAVAGIWGDFQNIRCLFVDRKGNRYLRNIQGGNGMYPIKELRQRNARTLTAGQIVRLNRSLKAGPRISEELIQDCSQCDEVE</sequence>
<keyword evidence="2" id="KW-1185">Reference proteome</keyword>
<dbReference type="AlphaFoldDB" id="A0A8J7LWH2"/>
<dbReference type="EMBL" id="JADCKQ010000008">
    <property type="protein sequence ID" value="MBI1494377.1"/>
    <property type="molecule type" value="Genomic_DNA"/>
</dbReference>
<accession>A0A8J7LWH2</accession>
<evidence type="ECO:0000313" key="2">
    <source>
        <dbReference type="Proteomes" id="UP000640583"/>
    </source>
</evidence>
<proteinExistence type="predicted"/>
<comment type="caution">
    <text evidence="1">The sequence shown here is derived from an EMBL/GenBank/DDBJ whole genome shotgun (WGS) entry which is preliminary data.</text>
</comment>
<dbReference type="Proteomes" id="UP000640583">
    <property type="component" value="Unassembled WGS sequence"/>
</dbReference>
<protein>
    <submittedName>
        <fullName evidence="1">Uncharacterized protein</fullName>
    </submittedName>
</protein>
<dbReference type="RefSeq" id="WP_228849141.1">
    <property type="nucleotide sequence ID" value="NZ_JADCKQ010000008.1"/>
</dbReference>
<reference evidence="1" key="1">
    <citation type="submission" date="2020-10" db="EMBL/GenBank/DDBJ databases">
        <title>Paenihalocynthiibacter styelae gen. nov., sp. nov., isolated from stalked sea squirt Styela clava.</title>
        <authorList>
            <person name="Kim Y.-O."/>
            <person name="Yoon J.-H."/>
        </authorList>
    </citation>
    <scope>NUCLEOTIDE SEQUENCE</scope>
    <source>
        <strain evidence="1">MYP1-1</strain>
    </source>
</reference>